<protein>
    <submittedName>
        <fullName evidence="2">DUF4913 domain-containing protein</fullName>
    </submittedName>
</protein>
<dbReference type="Proteomes" id="UP001603013">
    <property type="component" value="Unassembled WGS sequence"/>
</dbReference>
<feature type="region of interest" description="Disordered" evidence="1">
    <location>
        <begin position="39"/>
        <end position="67"/>
    </location>
</feature>
<comment type="caution">
    <text evidence="2">The sequence shown here is derived from an EMBL/GenBank/DDBJ whole genome shotgun (WGS) entry which is preliminary data.</text>
</comment>
<evidence type="ECO:0000313" key="3">
    <source>
        <dbReference type="Proteomes" id="UP001603013"/>
    </source>
</evidence>
<name>A0ABW6YJM0_9ACTN</name>
<dbReference type="InterPro" id="IPR032584">
    <property type="entry name" value="DUF4913"/>
</dbReference>
<keyword evidence="3" id="KW-1185">Reference proteome</keyword>
<dbReference type="RefSeq" id="WP_391936838.1">
    <property type="nucleotide sequence ID" value="NZ_JBIBSM010000018.1"/>
</dbReference>
<accession>A0ABW6YJM0</accession>
<organism evidence="2 3">
    <name type="scientific">Streptomyces lateritius</name>
    <dbReference type="NCBI Taxonomy" id="67313"/>
    <lineage>
        <taxon>Bacteria</taxon>
        <taxon>Bacillati</taxon>
        <taxon>Actinomycetota</taxon>
        <taxon>Actinomycetes</taxon>
        <taxon>Kitasatosporales</taxon>
        <taxon>Streptomycetaceae</taxon>
        <taxon>Streptomyces</taxon>
    </lineage>
</organism>
<proteinExistence type="predicted"/>
<dbReference type="Pfam" id="PF16259">
    <property type="entry name" value="DUF4913"/>
    <property type="match status" value="1"/>
</dbReference>
<evidence type="ECO:0000313" key="2">
    <source>
        <dbReference type="EMBL" id="MFF8279928.1"/>
    </source>
</evidence>
<evidence type="ECO:0000256" key="1">
    <source>
        <dbReference type="SAM" id="MobiDB-lite"/>
    </source>
</evidence>
<feature type="compositionally biased region" description="Acidic residues" evidence="1">
    <location>
        <begin position="49"/>
        <end position="67"/>
    </location>
</feature>
<reference evidence="2 3" key="1">
    <citation type="submission" date="2024-10" db="EMBL/GenBank/DDBJ databases">
        <title>The Natural Products Discovery Center: Release of the First 8490 Sequenced Strains for Exploring Actinobacteria Biosynthetic Diversity.</title>
        <authorList>
            <person name="Kalkreuter E."/>
            <person name="Kautsar S.A."/>
            <person name="Yang D."/>
            <person name="Bader C.D."/>
            <person name="Teijaro C.N."/>
            <person name="Fluegel L."/>
            <person name="Davis C.M."/>
            <person name="Simpson J.R."/>
            <person name="Lauterbach L."/>
            <person name="Steele A.D."/>
            <person name="Gui C."/>
            <person name="Meng S."/>
            <person name="Li G."/>
            <person name="Viehrig K."/>
            <person name="Ye F."/>
            <person name="Su P."/>
            <person name="Kiefer A.F."/>
            <person name="Nichols A."/>
            <person name="Cepeda A.J."/>
            <person name="Yan W."/>
            <person name="Fan B."/>
            <person name="Jiang Y."/>
            <person name="Adhikari A."/>
            <person name="Zheng C.-J."/>
            <person name="Schuster L."/>
            <person name="Cowan T.M."/>
            <person name="Smanski M.J."/>
            <person name="Chevrette M.G."/>
            <person name="De Carvalho L.P.S."/>
            <person name="Shen B."/>
        </authorList>
    </citation>
    <scope>NUCLEOTIDE SEQUENCE [LARGE SCALE GENOMIC DNA]</scope>
    <source>
        <strain evidence="2 3">NPDC015755</strain>
    </source>
</reference>
<dbReference type="EMBL" id="JBIBSM010000018">
    <property type="protein sequence ID" value="MFF8279928.1"/>
    <property type="molecule type" value="Genomic_DNA"/>
</dbReference>
<sequence>MADEPDEVPKLDVPVGMFEDIEDLKAQIAALTAQVNRLTEHAAGAEGEASADDEQEGEEAEDEPDAEDEWQYPPFILLLDSPQYDEELRALIEWVEGVLVPGYLAEPSADARWCHLWFEHPVAIARLHALWLAWQELTDPATCGYTGPSVWHRDHLDPCMRELRPSAGPFAGCTKGEHQIAHRLPGTVPSAWRQADG</sequence>
<gene>
    <name evidence="2" type="ORF">ACF05T_28145</name>
</gene>